<name>A0ABD1GTP4_SALDI</name>
<proteinExistence type="predicted"/>
<dbReference type="EMBL" id="JBEAFC010000007">
    <property type="protein sequence ID" value="KAL1547519.1"/>
    <property type="molecule type" value="Genomic_DNA"/>
</dbReference>
<comment type="caution">
    <text evidence="2">The sequence shown here is derived from an EMBL/GenBank/DDBJ whole genome shotgun (WGS) entry which is preliminary data.</text>
</comment>
<dbReference type="Proteomes" id="UP001567538">
    <property type="component" value="Unassembled WGS sequence"/>
</dbReference>
<evidence type="ECO:0000313" key="2">
    <source>
        <dbReference type="EMBL" id="KAL1547519.1"/>
    </source>
</evidence>
<evidence type="ECO:0000259" key="1">
    <source>
        <dbReference type="Pfam" id="PF08268"/>
    </source>
</evidence>
<dbReference type="Pfam" id="PF08268">
    <property type="entry name" value="FBA_3"/>
    <property type="match status" value="1"/>
</dbReference>
<dbReference type="AlphaFoldDB" id="A0ABD1GTP4"/>
<protein>
    <submittedName>
        <fullName evidence="2">F-box protein CPR1-like</fullName>
    </submittedName>
</protein>
<feature type="domain" description="F-box associated beta-propeller type 3" evidence="1">
    <location>
        <begin position="59"/>
        <end position="164"/>
    </location>
</feature>
<dbReference type="InterPro" id="IPR013187">
    <property type="entry name" value="F-box-assoc_dom_typ3"/>
</dbReference>
<reference evidence="2 3" key="1">
    <citation type="submission" date="2024-06" db="EMBL/GenBank/DDBJ databases">
        <title>A chromosome level genome sequence of Diviner's sage (Salvia divinorum).</title>
        <authorList>
            <person name="Ford S.A."/>
            <person name="Ro D.-K."/>
            <person name="Ness R.W."/>
            <person name="Phillips M.A."/>
        </authorList>
    </citation>
    <scope>NUCLEOTIDE SEQUENCE [LARGE SCALE GENOMIC DNA]</scope>
    <source>
        <strain evidence="2">SAF-2024a</strain>
        <tissue evidence="2">Leaf</tissue>
    </source>
</reference>
<accession>A0ABD1GTP4</accession>
<sequence length="187" mass="21399">MEIDSGVPRLPSLHSHHAALTSASLPAFEDLKFSRAHSLLGFIGGNEIIQKPPKGSVLYTHSFPEPNKPFIHSRPVNGLLFMIDFEYMIDFESMSELFICNPITREYVTIEMGRDCYSYDYAFGFGVSKSGQYKLVKFYARSNFPLTCQVYNLGIGRWKSITIESQMPFWYKGAYVPPLENMMVKRL</sequence>
<gene>
    <name evidence="2" type="ORF">AAHA92_15866</name>
</gene>
<organism evidence="2 3">
    <name type="scientific">Salvia divinorum</name>
    <name type="common">Maria pastora</name>
    <name type="synonym">Diviner's sage</name>
    <dbReference type="NCBI Taxonomy" id="28513"/>
    <lineage>
        <taxon>Eukaryota</taxon>
        <taxon>Viridiplantae</taxon>
        <taxon>Streptophyta</taxon>
        <taxon>Embryophyta</taxon>
        <taxon>Tracheophyta</taxon>
        <taxon>Spermatophyta</taxon>
        <taxon>Magnoliopsida</taxon>
        <taxon>eudicotyledons</taxon>
        <taxon>Gunneridae</taxon>
        <taxon>Pentapetalae</taxon>
        <taxon>asterids</taxon>
        <taxon>lamiids</taxon>
        <taxon>Lamiales</taxon>
        <taxon>Lamiaceae</taxon>
        <taxon>Nepetoideae</taxon>
        <taxon>Mentheae</taxon>
        <taxon>Salviinae</taxon>
        <taxon>Salvia</taxon>
        <taxon>Salvia subgen. Calosphace</taxon>
    </lineage>
</organism>
<keyword evidence="3" id="KW-1185">Reference proteome</keyword>
<evidence type="ECO:0000313" key="3">
    <source>
        <dbReference type="Proteomes" id="UP001567538"/>
    </source>
</evidence>